<feature type="transmembrane region" description="Helical" evidence="1">
    <location>
        <begin position="130"/>
        <end position="150"/>
    </location>
</feature>
<feature type="transmembrane region" description="Helical" evidence="1">
    <location>
        <begin position="43"/>
        <end position="62"/>
    </location>
</feature>
<protein>
    <submittedName>
        <fullName evidence="2">Uncharacterized protein</fullName>
    </submittedName>
</protein>
<comment type="caution">
    <text evidence="2">The sequence shown here is derived from an EMBL/GenBank/DDBJ whole genome shotgun (WGS) entry which is preliminary data.</text>
</comment>
<dbReference type="RefSeq" id="WP_303739080.1">
    <property type="nucleotide sequence ID" value="NZ_SUTK01000024.1"/>
</dbReference>
<feature type="transmembrane region" description="Helical" evidence="1">
    <location>
        <begin position="68"/>
        <end position="94"/>
    </location>
</feature>
<name>A0A8T3VH50_9EURY</name>
<keyword evidence="1" id="KW-0472">Membrane</keyword>
<keyword evidence="1" id="KW-1133">Transmembrane helix</keyword>
<evidence type="ECO:0000256" key="1">
    <source>
        <dbReference type="SAM" id="Phobius"/>
    </source>
</evidence>
<reference evidence="2" key="1">
    <citation type="submission" date="2019-04" db="EMBL/GenBank/DDBJ databases">
        <title>Evolution of Biomass-Degrading Anaerobic Consortia Revealed by Metagenomics.</title>
        <authorList>
            <person name="Peng X."/>
        </authorList>
    </citation>
    <scope>NUCLEOTIDE SEQUENCE</scope>
    <source>
        <strain evidence="2">SIG18</strain>
    </source>
</reference>
<dbReference type="Proteomes" id="UP000783037">
    <property type="component" value="Unassembled WGS sequence"/>
</dbReference>
<dbReference type="AlphaFoldDB" id="A0A8T3VH50"/>
<proteinExistence type="predicted"/>
<evidence type="ECO:0000313" key="3">
    <source>
        <dbReference type="Proteomes" id="UP000783037"/>
    </source>
</evidence>
<organism evidence="2 3">
    <name type="scientific">Methanobrevibacter thaueri</name>
    <dbReference type="NCBI Taxonomy" id="190975"/>
    <lineage>
        <taxon>Archaea</taxon>
        <taxon>Methanobacteriati</taxon>
        <taxon>Methanobacteriota</taxon>
        <taxon>Methanomada group</taxon>
        <taxon>Methanobacteria</taxon>
        <taxon>Methanobacteriales</taxon>
        <taxon>Methanobacteriaceae</taxon>
        <taxon>Methanobrevibacter</taxon>
    </lineage>
</organism>
<evidence type="ECO:0000313" key="2">
    <source>
        <dbReference type="EMBL" id="MBE6501988.1"/>
    </source>
</evidence>
<gene>
    <name evidence="2" type="ORF">E7Z79_06050</name>
</gene>
<keyword evidence="1" id="KW-0812">Transmembrane</keyword>
<accession>A0A8T3VH50</accession>
<sequence length="151" mass="17280">MNLTDKIKNSWWVILSFVFILNGVGFIYIGSKHNNRNWIIEGIIYEVPWFFYFALFGIYGLSYPTSTLISLGLILMMISIIRSVWVAVKLGYVYDNYEKYTIKQTNLNTSAKNNNTNNNATNINKKDDNISSICCCICIIAVFIIFAMSAL</sequence>
<feature type="transmembrane region" description="Helical" evidence="1">
    <location>
        <begin position="12"/>
        <end position="31"/>
    </location>
</feature>
<dbReference type="EMBL" id="SUTK01000024">
    <property type="protein sequence ID" value="MBE6501988.1"/>
    <property type="molecule type" value="Genomic_DNA"/>
</dbReference>